<keyword evidence="2" id="KW-1185">Reference proteome</keyword>
<dbReference type="Proteomes" id="UP000515570">
    <property type="component" value="Chromosome"/>
</dbReference>
<gene>
    <name evidence="1" type="ORF">HW450_08445</name>
</gene>
<protein>
    <submittedName>
        <fullName evidence="1">Uncharacterized protein</fullName>
    </submittedName>
</protein>
<reference evidence="1 2" key="1">
    <citation type="submission" date="2020-07" db="EMBL/GenBank/DDBJ databases">
        <title>non toxigenic Corynebacterium sp. nov from a clinical source.</title>
        <authorList>
            <person name="Bernier A.-M."/>
            <person name="Bernard K."/>
        </authorList>
    </citation>
    <scope>NUCLEOTIDE SEQUENCE [LARGE SCALE GENOMIC DNA]</scope>
    <source>
        <strain evidence="2">NML 93-0612</strain>
    </source>
</reference>
<dbReference type="InterPro" id="IPR024047">
    <property type="entry name" value="MM3350-like_sf"/>
</dbReference>
<dbReference type="RefSeq" id="WP_182385207.1">
    <property type="nucleotide sequence ID" value="NZ_CP059833.1"/>
</dbReference>
<dbReference type="SUPFAM" id="SSF159941">
    <property type="entry name" value="MM3350-like"/>
    <property type="match status" value="1"/>
</dbReference>
<dbReference type="Gene3D" id="3.10.290.30">
    <property type="entry name" value="MM3350-like"/>
    <property type="match status" value="1"/>
</dbReference>
<accession>A0A7G5FCQ7</accession>
<organism evidence="1 2">
    <name type="scientific">Corynebacterium hindlerae</name>
    <dbReference type="NCBI Taxonomy" id="699041"/>
    <lineage>
        <taxon>Bacteria</taxon>
        <taxon>Bacillati</taxon>
        <taxon>Actinomycetota</taxon>
        <taxon>Actinomycetes</taxon>
        <taxon>Mycobacteriales</taxon>
        <taxon>Corynebacteriaceae</taxon>
        <taxon>Corynebacterium</taxon>
    </lineage>
</organism>
<sequence length="342" mass="37849">MSFVPVTDPARQRPLRREPAAPGHALLIQAAAAGCWRRLRVPADIGMERFARIIQLAFDVVEPAEHAFLQLDGSEQGAPVVMPAPTLVRFDAVGTPSETVTLGELLRVADLRFLSRFADPLVIDISLVSEIQRSPRLETLCIDGEGTLEQGFFDIKAVNRELDAERWVFAKMAEVKPSLQDLIFRTGMWETAQLIAFLNIDSPADVTESEAAKMIEPVLSDARLVELLDLDDTRLGLTTALDTWHHIAHRLPLERDTRGNDAAWLRLIALISSMPFGAATTFILEGMAWTGQRTTLAEVDSLTRQTMDVLRALGIIVGDDLVLGGVLSKPRREFLRMILHSS</sequence>
<name>A0A7G5FCQ7_9CORY</name>
<evidence type="ECO:0000313" key="1">
    <source>
        <dbReference type="EMBL" id="QMV84398.1"/>
    </source>
</evidence>
<dbReference type="EMBL" id="CP059833">
    <property type="protein sequence ID" value="QMV84398.1"/>
    <property type="molecule type" value="Genomic_DNA"/>
</dbReference>
<proteinExistence type="predicted"/>
<evidence type="ECO:0000313" key="2">
    <source>
        <dbReference type="Proteomes" id="UP000515570"/>
    </source>
</evidence>
<dbReference type="AlphaFoldDB" id="A0A7G5FCQ7"/>